<feature type="domain" description="Tail specific protease" evidence="2">
    <location>
        <begin position="249"/>
        <end position="456"/>
    </location>
</feature>
<name>A0A5S3YU30_9GAMM</name>
<dbReference type="AlphaFoldDB" id="A0A5S3YU30"/>
<feature type="signal peptide" evidence="1">
    <location>
        <begin position="1"/>
        <end position="17"/>
    </location>
</feature>
<evidence type="ECO:0000256" key="1">
    <source>
        <dbReference type="SAM" id="SignalP"/>
    </source>
</evidence>
<gene>
    <name evidence="3" type="ORF">CWB73_09485</name>
</gene>
<sequence length="477" mass="54238">MKKHALFTLILPFTAIANTFDCTTEFEWLKTTFENNDAGFEYAVSTKGETSYESHNAKYRSAVKSSGSATECHQQLQGWLSFFRDGYIGIGLNTNDEDAQSDMSKIHEFNELAFSKYLETQKEESWEGIWTFSGYKLALKKEGNDYNAYVIESSNTSWKKGQIKFTIYGNGNGNGNDKYKVNYYMADHSLRTIDSVSSLDQNHLVLGKNWLTLSRLNAKTTSAPEVSQYVSLMATRQPLFEVLSNKSVLLRVPSFDHSFKKDLDKVIKDNLDTILKTENLIIDIRGNGGGSDVSYEEILPIIYTNPIRTIGLEFLSTTLNNSRMLQFIEDDNFSDEDKAWAKESYKKLENHLGEFVNLEEDMVTVETFDRIHPLPRNVGVLIDNGNGSTAEQFLLAAKQSQKVKLFGVTTRGVLDISNMYQTQSPSKRFTLYYSLSKSFRIPEMAIDSKGIQPDFYIDANVPVVKWIEHTQKILEAR</sequence>
<accession>A0A5S3YU30</accession>
<dbReference type="Proteomes" id="UP000307362">
    <property type="component" value="Unassembled WGS sequence"/>
</dbReference>
<dbReference type="RefSeq" id="WP_138567394.1">
    <property type="nucleotide sequence ID" value="NZ_PNCM01000017.1"/>
</dbReference>
<evidence type="ECO:0000313" key="3">
    <source>
        <dbReference type="EMBL" id="TMP81072.1"/>
    </source>
</evidence>
<dbReference type="Pfam" id="PF03572">
    <property type="entry name" value="Peptidase_S41"/>
    <property type="match status" value="1"/>
</dbReference>
<organism evidence="3 4">
    <name type="scientific">Pseudoalteromonas phenolica</name>
    <dbReference type="NCBI Taxonomy" id="161398"/>
    <lineage>
        <taxon>Bacteria</taxon>
        <taxon>Pseudomonadati</taxon>
        <taxon>Pseudomonadota</taxon>
        <taxon>Gammaproteobacteria</taxon>
        <taxon>Alteromonadales</taxon>
        <taxon>Pseudoalteromonadaceae</taxon>
        <taxon>Pseudoalteromonas</taxon>
    </lineage>
</organism>
<dbReference type="InterPro" id="IPR029045">
    <property type="entry name" value="ClpP/crotonase-like_dom_sf"/>
</dbReference>
<comment type="caution">
    <text evidence="3">The sequence shown here is derived from an EMBL/GenBank/DDBJ whole genome shotgun (WGS) entry which is preliminary data.</text>
</comment>
<dbReference type="Gene3D" id="3.90.226.10">
    <property type="entry name" value="2-enoyl-CoA Hydratase, Chain A, domain 1"/>
    <property type="match status" value="1"/>
</dbReference>
<reference evidence="4" key="2">
    <citation type="submission" date="2019-06" db="EMBL/GenBank/DDBJ databases">
        <title>Co-occurence of chitin degradation, pigmentation and bioactivity in marine Pseudoalteromonas.</title>
        <authorList>
            <person name="Sonnenschein E.C."/>
            <person name="Bech P.K."/>
        </authorList>
    </citation>
    <scope>NUCLEOTIDE SEQUENCE [LARGE SCALE GENOMIC DNA]</scope>
    <source>
        <strain evidence="4">S1189</strain>
    </source>
</reference>
<reference evidence="3 4" key="1">
    <citation type="submission" date="2017-12" db="EMBL/GenBank/DDBJ databases">
        <authorList>
            <person name="Paulsen S."/>
            <person name="Gram L.K."/>
        </authorList>
    </citation>
    <scope>NUCLEOTIDE SEQUENCE [LARGE SCALE GENOMIC DNA]</scope>
    <source>
        <strain evidence="3 4">S1189</strain>
    </source>
</reference>
<dbReference type="EMBL" id="PNCM01000017">
    <property type="protein sequence ID" value="TMP81072.1"/>
    <property type="molecule type" value="Genomic_DNA"/>
</dbReference>
<dbReference type="GO" id="GO:0008236">
    <property type="term" value="F:serine-type peptidase activity"/>
    <property type="evidence" value="ECO:0007669"/>
    <property type="project" value="InterPro"/>
</dbReference>
<dbReference type="OrthoDB" id="9758793at2"/>
<proteinExistence type="predicted"/>
<dbReference type="InterPro" id="IPR005151">
    <property type="entry name" value="Tail-specific_protease"/>
</dbReference>
<dbReference type="GO" id="GO:0006508">
    <property type="term" value="P:proteolysis"/>
    <property type="evidence" value="ECO:0007669"/>
    <property type="project" value="InterPro"/>
</dbReference>
<evidence type="ECO:0000259" key="2">
    <source>
        <dbReference type="Pfam" id="PF03572"/>
    </source>
</evidence>
<dbReference type="SUPFAM" id="SSF52096">
    <property type="entry name" value="ClpP/crotonase"/>
    <property type="match status" value="1"/>
</dbReference>
<keyword evidence="1" id="KW-0732">Signal</keyword>
<evidence type="ECO:0000313" key="4">
    <source>
        <dbReference type="Proteomes" id="UP000307362"/>
    </source>
</evidence>
<protein>
    <submittedName>
        <fullName evidence="3">Peptidase S41</fullName>
    </submittedName>
</protein>
<feature type="chain" id="PRO_5024307467" evidence="1">
    <location>
        <begin position="18"/>
        <end position="477"/>
    </location>
</feature>